<comment type="caution">
    <text evidence="1">The sequence shown here is derived from an EMBL/GenBank/DDBJ whole genome shotgun (WGS) entry which is preliminary data.</text>
</comment>
<reference evidence="1" key="1">
    <citation type="journal article" date="2015" name="Proc. Natl. Acad. Sci. U.S.A.">
        <title>Networks of energetic and metabolic interactions define dynamics in microbial communities.</title>
        <authorList>
            <person name="Embree M."/>
            <person name="Liu J.K."/>
            <person name="Al-Bassam M.M."/>
            <person name="Zengler K."/>
        </authorList>
    </citation>
    <scope>NUCLEOTIDE SEQUENCE</scope>
</reference>
<dbReference type="PANTHER" id="PTHR30041">
    <property type="entry name" value="ARSENATE REDUCTASE"/>
    <property type="match status" value="1"/>
</dbReference>
<dbReference type="Pfam" id="PF03960">
    <property type="entry name" value="ArsC"/>
    <property type="match status" value="1"/>
</dbReference>
<name>A0A0W8FPA9_9ZZZZ</name>
<dbReference type="PANTHER" id="PTHR30041:SF4">
    <property type="entry name" value="ARSENATE REDUCTASE"/>
    <property type="match status" value="1"/>
</dbReference>
<proteinExistence type="predicted"/>
<organism evidence="1">
    <name type="scientific">hydrocarbon metagenome</name>
    <dbReference type="NCBI Taxonomy" id="938273"/>
    <lineage>
        <taxon>unclassified sequences</taxon>
        <taxon>metagenomes</taxon>
        <taxon>ecological metagenomes</taxon>
    </lineage>
</organism>
<protein>
    <submittedName>
        <fullName evidence="1">Regulatory protein spx</fullName>
    </submittedName>
</protein>
<dbReference type="SUPFAM" id="SSF52833">
    <property type="entry name" value="Thioredoxin-like"/>
    <property type="match status" value="1"/>
</dbReference>
<sequence>MEFLSQKKVEVSERDFFKEPFTREEIKALLQGKAASEMFSFKSPSFKALGLDQEKQKDNDLIDLMLKEPRLIRRPVVKIGKNVYFGADSKVLEKALK</sequence>
<dbReference type="AlphaFoldDB" id="A0A0W8FPA9"/>
<dbReference type="InterPro" id="IPR006660">
    <property type="entry name" value="Arsenate_reductase-like"/>
</dbReference>
<dbReference type="EMBL" id="LNQE01000943">
    <property type="protein sequence ID" value="KUG22720.1"/>
    <property type="molecule type" value="Genomic_DNA"/>
</dbReference>
<accession>A0A0W8FPA9</accession>
<evidence type="ECO:0000313" key="1">
    <source>
        <dbReference type="EMBL" id="KUG22720.1"/>
    </source>
</evidence>
<dbReference type="Gene3D" id="3.40.30.10">
    <property type="entry name" value="Glutaredoxin"/>
    <property type="match status" value="1"/>
</dbReference>
<dbReference type="InterPro" id="IPR036249">
    <property type="entry name" value="Thioredoxin-like_sf"/>
</dbReference>
<gene>
    <name evidence="1" type="ORF">ASZ90_007517</name>
</gene>
<dbReference type="PROSITE" id="PS51353">
    <property type="entry name" value="ARSC"/>
    <property type="match status" value="1"/>
</dbReference>